<feature type="region of interest" description="Disordered" evidence="8">
    <location>
        <begin position="432"/>
        <end position="577"/>
    </location>
</feature>
<evidence type="ECO:0000313" key="10">
    <source>
        <dbReference type="EMBL" id="KZT29505.1"/>
    </source>
</evidence>
<proteinExistence type="predicted"/>
<keyword evidence="5" id="KW-0811">Translocation</keyword>
<dbReference type="EMBL" id="KV425554">
    <property type="protein sequence ID" value="KZT29505.1"/>
    <property type="molecule type" value="Genomic_DNA"/>
</dbReference>
<evidence type="ECO:0000256" key="3">
    <source>
        <dbReference type="ARBA" id="ARBA00022771"/>
    </source>
</evidence>
<feature type="compositionally biased region" description="Low complexity" evidence="8">
    <location>
        <begin position="561"/>
        <end position="575"/>
    </location>
</feature>
<gene>
    <name evidence="10" type="ORF">NEOLEDRAFT_605845</name>
</gene>
<keyword evidence="4 7" id="KW-0862">Zinc</keyword>
<dbReference type="PANTHER" id="PTHR46527:SF1">
    <property type="entry name" value="NUCLEOPORIN NUP42"/>
    <property type="match status" value="1"/>
</dbReference>
<dbReference type="InterPro" id="IPR051767">
    <property type="entry name" value="Nucleoporin_NUP42"/>
</dbReference>
<dbReference type="SMART" id="SM00356">
    <property type="entry name" value="ZnF_C3H1"/>
    <property type="match status" value="1"/>
</dbReference>
<evidence type="ECO:0000256" key="6">
    <source>
        <dbReference type="ARBA" id="ARBA00023242"/>
    </source>
</evidence>
<comment type="subcellular location">
    <subcellularLocation>
        <location evidence="1">Nucleus</location>
        <location evidence="1">Nuclear pore complex</location>
    </subcellularLocation>
</comment>
<evidence type="ECO:0000313" key="11">
    <source>
        <dbReference type="Proteomes" id="UP000076761"/>
    </source>
</evidence>
<feature type="compositionally biased region" description="Low complexity" evidence="8">
    <location>
        <begin position="451"/>
        <end position="476"/>
    </location>
</feature>
<dbReference type="PANTHER" id="PTHR46527">
    <property type="entry name" value="NUCLEOPORIN-LIKE PROTEIN 2"/>
    <property type="match status" value="1"/>
</dbReference>
<dbReference type="AlphaFoldDB" id="A0A165VD69"/>
<keyword evidence="6" id="KW-0539">Nucleus</keyword>
<accession>A0A165VD69</accession>
<evidence type="ECO:0000256" key="1">
    <source>
        <dbReference type="ARBA" id="ARBA00004567"/>
    </source>
</evidence>
<dbReference type="OrthoDB" id="20729at2759"/>
<evidence type="ECO:0000256" key="5">
    <source>
        <dbReference type="ARBA" id="ARBA00023132"/>
    </source>
</evidence>
<evidence type="ECO:0000256" key="4">
    <source>
        <dbReference type="ARBA" id="ARBA00022833"/>
    </source>
</evidence>
<dbReference type="Proteomes" id="UP000076761">
    <property type="component" value="Unassembled WGS sequence"/>
</dbReference>
<keyword evidence="11" id="KW-1185">Reference proteome</keyword>
<dbReference type="GO" id="GO:0005643">
    <property type="term" value="C:nuclear pore"/>
    <property type="evidence" value="ECO:0007669"/>
    <property type="project" value="UniProtKB-SubCell"/>
</dbReference>
<feature type="compositionally biased region" description="Polar residues" evidence="8">
    <location>
        <begin position="547"/>
        <end position="560"/>
    </location>
</feature>
<keyword evidence="5" id="KW-0906">Nuclear pore complex</keyword>
<dbReference type="STRING" id="1314782.A0A165VD69"/>
<feature type="domain" description="C3H1-type" evidence="9">
    <location>
        <begin position="1"/>
        <end position="25"/>
    </location>
</feature>
<feature type="compositionally biased region" description="Gly residues" evidence="8">
    <location>
        <begin position="503"/>
        <end position="516"/>
    </location>
</feature>
<keyword evidence="5" id="KW-0653">Protein transport</keyword>
<dbReference type="InterPro" id="IPR025574">
    <property type="entry name" value="Nucleoporin_FG_rpt"/>
</dbReference>
<dbReference type="InterPro" id="IPR041367">
    <property type="entry name" value="Znf-CCCH_4"/>
</dbReference>
<feature type="compositionally biased region" description="Polar residues" evidence="8">
    <location>
        <begin position="359"/>
        <end position="383"/>
    </location>
</feature>
<feature type="region of interest" description="Disordered" evidence="8">
    <location>
        <begin position="145"/>
        <end position="164"/>
    </location>
</feature>
<feature type="compositionally biased region" description="Polar residues" evidence="8">
    <location>
        <begin position="202"/>
        <end position="342"/>
    </location>
</feature>
<dbReference type="PROSITE" id="PS50103">
    <property type="entry name" value="ZF_C3H1"/>
    <property type="match status" value="1"/>
</dbReference>
<reference evidence="10 11" key="1">
    <citation type="journal article" date="2016" name="Mol. Biol. Evol.">
        <title>Comparative Genomics of Early-Diverging Mushroom-Forming Fungi Provides Insights into the Origins of Lignocellulose Decay Capabilities.</title>
        <authorList>
            <person name="Nagy L.G."/>
            <person name="Riley R."/>
            <person name="Tritt A."/>
            <person name="Adam C."/>
            <person name="Daum C."/>
            <person name="Floudas D."/>
            <person name="Sun H."/>
            <person name="Yadav J.S."/>
            <person name="Pangilinan J."/>
            <person name="Larsson K.H."/>
            <person name="Matsuura K."/>
            <person name="Barry K."/>
            <person name="Labutti K."/>
            <person name="Kuo R."/>
            <person name="Ohm R.A."/>
            <person name="Bhattacharya S.S."/>
            <person name="Shirouzu T."/>
            <person name="Yoshinaga Y."/>
            <person name="Martin F.M."/>
            <person name="Grigoriev I.V."/>
            <person name="Hibbett D.S."/>
        </authorList>
    </citation>
    <scope>NUCLEOTIDE SEQUENCE [LARGE SCALE GENOMIC DNA]</scope>
    <source>
        <strain evidence="10 11">HHB14362 ss-1</strain>
    </source>
</reference>
<dbReference type="Pfam" id="PF18044">
    <property type="entry name" value="zf-CCCH_4"/>
    <property type="match status" value="1"/>
</dbReference>
<feature type="region of interest" description="Disordered" evidence="8">
    <location>
        <begin position="202"/>
        <end position="385"/>
    </location>
</feature>
<dbReference type="Pfam" id="PF13634">
    <property type="entry name" value="Nucleoporin_FG"/>
    <property type="match status" value="1"/>
</dbReference>
<dbReference type="Gene3D" id="4.10.1000.10">
    <property type="entry name" value="Zinc finger, CCCH-type"/>
    <property type="match status" value="1"/>
</dbReference>
<feature type="compositionally biased region" description="Low complexity" evidence="8">
    <location>
        <begin position="527"/>
        <end position="546"/>
    </location>
</feature>
<feature type="zinc finger region" description="C3H1-type" evidence="7">
    <location>
        <begin position="1"/>
        <end position="25"/>
    </location>
</feature>
<evidence type="ECO:0000256" key="7">
    <source>
        <dbReference type="PROSITE-ProRule" id="PRU00723"/>
    </source>
</evidence>
<sequence>MVVCQYYMQGRCKFGNSCRNEHPRDGRGHGAFGNSSWNSGGNQKVPVPFSMETMTKDMTPQVDKPMWPLSSYGPAKHEPLLVAGLDESPEELRVKAMLELKSGTVNEYIKYEAEKIAAADQIYVNARAHVKEAYDQASKISMANSEAAGGSGLGTRSSQSAFGSSTFGNTSSSSVFGANIPSTTTTPAFGKPLLASAFGQSHQQQSSSIFGQPKQSSSVFGQPQPPSTSIFGQPQQSASAFGQPQQSASAFGQPQQSTSAFGQPWQSTSAFGQPQQSPSAFGQPQPSTSAFGQPSTSVFGQSQSSTSAFGQPQQSTTTSVFGQPPQGQTASAFGQPQQSASAFGQPQQQTISGQPQPSMSSFGQPPQQISVFGQSSQPATNSFIRPATGAFGQSAFGGSGTSGGSAFGASIPAANSISAGAFSAFAERRPAGFGAGPTTTEGSVFGQPSLGSAPSAFGNPAPAPNNSNPSAFGSASVFGNQSQTQTNTLSPFGSNIPQSSVFGSGGNSGSAFGGTPGSNSTPSAFGPVQTSSVSASAPQPAPSTSVFGSSTNTPSSTSVFGTAPTQTQKPKQGPPDFANATVTYKPDINQYDAMLPENYLQILPASARNAFESKKFEWGNIPEWIPPKELR</sequence>
<dbReference type="InParanoid" id="A0A165VD69"/>
<keyword evidence="5" id="KW-0509">mRNA transport</keyword>
<evidence type="ECO:0000256" key="2">
    <source>
        <dbReference type="ARBA" id="ARBA00022723"/>
    </source>
</evidence>
<feature type="compositionally biased region" description="Polar residues" evidence="8">
    <location>
        <begin position="477"/>
        <end position="498"/>
    </location>
</feature>
<keyword evidence="3 7" id="KW-0863">Zinc-finger</keyword>
<evidence type="ECO:0000259" key="9">
    <source>
        <dbReference type="PROSITE" id="PS50103"/>
    </source>
</evidence>
<protein>
    <recommendedName>
        <fullName evidence="9">C3H1-type domain-containing protein</fullName>
    </recommendedName>
</protein>
<keyword evidence="2 7" id="KW-0479">Metal-binding</keyword>
<organism evidence="10 11">
    <name type="scientific">Neolentinus lepideus HHB14362 ss-1</name>
    <dbReference type="NCBI Taxonomy" id="1314782"/>
    <lineage>
        <taxon>Eukaryota</taxon>
        <taxon>Fungi</taxon>
        <taxon>Dikarya</taxon>
        <taxon>Basidiomycota</taxon>
        <taxon>Agaricomycotina</taxon>
        <taxon>Agaricomycetes</taxon>
        <taxon>Gloeophyllales</taxon>
        <taxon>Gloeophyllaceae</taxon>
        <taxon>Neolentinus</taxon>
    </lineage>
</organism>
<evidence type="ECO:0000256" key="8">
    <source>
        <dbReference type="SAM" id="MobiDB-lite"/>
    </source>
</evidence>
<name>A0A165VD69_9AGAM</name>
<dbReference type="InterPro" id="IPR000571">
    <property type="entry name" value="Znf_CCCH"/>
</dbReference>
<feature type="compositionally biased region" description="Low complexity" evidence="8">
    <location>
        <begin position="344"/>
        <end position="358"/>
    </location>
</feature>
<dbReference type="GO" id="GO:0008270">
    <property type="term" value="F:zinc ion binding"/>
    <property type="evidence" value="ECO:0007669"/>
    <property type="project" value="UniProtKB-KW"/>
</dbReference>
<keyword evidence="5" id="KW-0813">Transport</keyword>